<sequence length="301" mass="31841">MNSKLFDPDEVDLPSYTEVLERTSMASLSKCSPSEGAFTEANGRFKRVLGSFNSATHRTIANDNDNDNDTAAAAANDNRDSANPETSPTTANIKPQPNQHSSSLPSTPTPTNAATSSNPLINHLVQTTQTLLSRLLTPQTLECAYCATRLPLRENFPRTWHIPRQCHKHLVPPLHTLKNLTGTCAVTDATAEAASQADSASTAQGSYPCRACLAKALAAQVQLRETSCSGRGTGGRESGGPGSSGRGRGGGGAGGGLWKIGCPVCRAVWGESTLLRNMETRGFRRLRDLRAAAGIIGERVG</sequence>
<dbReference type="Proteomes" id="UP000308549">
    <property type="component" value="Unassembled WGS sequence"/>
</dbReference>
<feature type="compositionally biased region" description="Low complexity" evidence="1">
    <location>
        <begin position="101"/>
        <end position="117"/>
    </location>
</feature>
<evidence type="ECO:0000256" key="1">
    <source>
        <dbReference type="SAM" id="MobiDB-lite"/>
    </source>
</evidence>
<organism evidence="2 3">
    <name type="scientific">Salinomyces thailandicus</name>
    <dbReference type="NCBI Taxonomy" id="706561"/>
    <lineage>
        <taxon>Eukaryota</taxon>
        <taxon>Fungi</taxon>
        <taxon>Dikarya</taxon>
        <taxon>Ascomycota</taxon>
        <taxon>Pezizomycotina</taxon>
        <taxon>Dothideomycetes</taxon>
        <taxon>Dothideomycetidae</taxon>
        <taxon>Mycosphaerellales</taxon>
        <taxon>Teratosphaeriaceae</taxon>
        <taxon>Salinomyces</taxon>
    </lineage>
</organism>
<feature type="region of interest" description="Disordered" evidence="1">
    <location>
        <begin position="59"/>
        <end position="117"/>
    </location>
</feature>
<name>A0A4U0U7B1_9PEZI</name>
<protein>
    <submittedName>
        <fullName evidence="2">Uncharacterized protein</fullName>
    </submittedName>
</protein>
<evidence type="ECO:0000313" key="2">
    <source>
        <dbReference type="EMBL" id="TKA30105.1"/>
    </source>
</evidence>
<keyword evidence="3" id="KW-1185">Reference proteome</keyword>
<proteinExistence type="predicted"/>
<accession>A0A4U0U7B1</accession>
<gene>
    <name evidence="2" type="ORF">B0A50_02824</name>
</gene>
<comment type="caution">
    <text evidence="2">The sequence shown here is derived from an EMBL/GenBank/DDBJ whole genome shotgun (WGS) entry which is preliminary data.</text>
</comment>
<feature type="region of interest" description="Disordered" evidence="1">
    <location>
        <begin position="227"/>
        <end position="252"/>
    </location>
</feature>
<evidence type="ECO:0000313" key="3">
    <source>
        <dbReference type="Proteomes" id="UP000308549"/>
    </source>
</evidence>
<dbReference type="OrthoDB" id="3935762at2759"/>
<feature type="compositionally biased region" description="Gly residues" evidence="1">
    <location>
        <begin position="231"/>
        <end position="252"/>
    </location>
</feature>
<dbReference type="AlphaFoldDB" id="A0A4U0U7B1"/>
<dbReference type="EMBL" id="NAJL01000012">
    <property type="protein sequence ID" value="TKA30105.1"/>
    <property type="molecule type" value="Genomic_DNA"/>
</dbReference>
<reference evidence="2 3" key="1">
    <citation type="submission" date="2017-03" db="EMBL/GenBank/DDBJ databases">
        <title>Genomes of endolithic fungi from Antarctica.</title>
        <authorList>
            <person name="Coleine C."/>
            <person name="Masonjones S."/>
            <person name="Stajich J.E."/>
        </authorList>
    </citation>
    <scope>NUCLEOTIDE SEQUENCE [LARGE SCALE GENOMIC DNA]</scope>
    <source>
        <strain evidence="2 3">CCFEE 6315</strain>
    </source>
</reference>
<feature type="compositionally biased region" description="Polar residues" evidence="1">
    <location>
        <begin position="84"/>
        <end position="100"/>
    </location>
</feature>